<dbReference type="InterPro" id="IPR005829">
    <property type="entry name" value="Sugar_transporter_CS"/>
</dbReference>
<comment type="caution">
    <text evidence="9">The sequence shown here is derived from an EMBL/GenBank/DDBJ whole genome shotgun (WGS) entry which is preliminary data.</text>
</comment>
<dbReference type="PROSITE" id="PS00216">
    <property type="entry name" value="SUGAR_TRANSPORT_1"/>
    <property type="match status" value="1"/>
</dbReference>
<feature type="transmembrane region" description="Helical" evidence="7">
    <location>
        <begin position="113"/>
        <end position="137"/>
    </location>
</feature>
<evidence type="ECO:0000313" key="10">
    <source>
        <dbReference type="Proteomes" id="UP000241203"/>
    </source>
</evidence>
<dbReference type="GO" id="GO:0005886">
    <property type="term" value="C:plasma membrane"/>
    <property type="evidence" value="ECO:0007669"/>
    <property type="project" value="UniProtKB-SubCell"/>
</dbReference>
<dbReference type="GO" id="GO:0022857">
    <property type="term" value="F:transmembrane transporter activity"/>
    <property type="evidence" value="ECO:0007669"/>
    <property type="project" value="InterPro"/>
</dbReference>
<feature type="transmembrane region" description="Helical" evidence="7">
    <location>
        <begin position="149"/>
        <end position="171"/>
    </location>
</feature>
<feature type="domain" description="Major facilitator superfamily (MFS) profile" evidence="8">
    <location>
        <begin position="22"/>
        <end position="399"/>
    </location>
</feature>
<keyword evidence="5 7" id="KW-1133">Transmembrane helix</keyword>
<keyword evidence="4 7" id="KW-0812">Transmembrane</keyword>
<dbReference type="Pfam" id="PF07690">
    <property type="entry name" value="MFS_1"/>
    <property type="match status" value="1"/>
</dbReference>
<protein>
    <submittedName>
        <fullName evidence="9">Putative MFS family arabinose efflux permease</fullName>
    </submittedName>
</protein>
<dbReference type="RefSeq" id="WP_243696547.1">
    <property type="nucleotide sequence ID" value="NZ_PYAU01000001.1"/>
</dbReference>
<feature type="transmembrane region" description="Helical" evidence="7">
    <location>
        <begin position="373"/>
        <end position="394"/>
    </location>
</feature>
<feature type="transmembrane region" description="Helical" evidence="7">
    <location>
        <begin position="25"/>
        <end position="48"/>
    </location>
</feature>
<evidence type="ECO:0000256" key="5">
    <source>
        <dbReference type="ARBA" id="ARBA00022989"/>
    </source>
</evidence>
<evidence type="ECO:0000259" key="8">
    <source>
        <dbReference type="PROSITE" id="PS50850"/>
    </source>
</evidence>
<evidence type="ECO:0000256" key="6">
    <source>
        <dbReference type="ARBA" id="ARBA00023136"/>
    </source>
</evidence>
<proteinExistence type="inferred from homology"/>
<dbReference type="InterPro" id="IPR020846">
    <property type="entry name" value="MFS_dom"/>
</dbReference>
<dbReference type="PROSITE" id="PS50850">
    <property type="entry name" value="MFS"/>
    <property type="match status" value="1"/>
</dbReference>
<evidence type="ECO:0000256" key="1">
    <source>
        <dbReference type="ARBA" id="ARBA00004651"/>
    </source>
</evidence>
<dbReference type="PRINTS" id="PR01035">
    <property type="entry name" value="TCRTETA"/>
</dbReference>
<accession>A0A2P8GZD8</accession>
<reference evidence="9 10" key="1">
    <citation type="submission" date="2018-03" db="EMBL/GenBank/DDBJ databases">
        <title>Genomic Encyclopedia of Archaeal and Bacterial Type Strains, Phase II (KMG-II): from individual species to whole genera.</title>
        <authorList>
            <person name="Goeker M."/>
        </authorList>
    </citation>
    <scope>NUCLEOTIDE SEQUENCE [LARGE SCALE GENOMIC DNA]</scope>
    <source>
        <strain evidence="9 10">DSM 21548</strain>
    </source>
</reference>
<sequence length="405" mass="41421">MTGVPFLSRLGRRGDREPLPRDVRVLGIVAFFVMLGFGVVIPVLPVYVRGFGVGYVEVGAVVSAFAVMRLVVAPVVGRIVDRFGERLVLSTGIGIVAVSSGLVGVATSYPQLLILRGLGGIGSAMFSVAAMTLILGVTSATQRGRAVGFWQGGFLIGGMAGPALGGLLTTISLTAPFFFYAATLAVAGTVGLLLLRGRTEGEETAGGDTGGFRAVLRDRRFQVASVANLASGWAAMGVRSTLVPVLVVEVLHEEPAWTGIAFAISAVVQTIALGPAGRFVDSVGRRPAIVWSFLLGGAALMAIPFVTELWMLVALLVVYAVAAAFIGTAPSALMSDAAGGRRGTPVAVFQASADVGAIVGPLAAGALLDAFSYPAAFGSAAVLMLAASLFAATLPRPSRTPHPQG</sequence>
<dbReference type="Gene3D" id="1.20.1250.20">
    <property type="entry name" value="MFS general substrate transporter like domains"/>
    <property type="match status" value="2"/>
</dbReference>
<gene>
    <name evidence="9" type="ORF">CLV49_2959</name>
</gene>
<dbReference type="InterPro" id="IPR011701">
    <property type="entry name" value="MFS"/>
</dbReference>
<comment type="similarity">
    <text evidence="2">Belongs to the major facilitator superfamily. TCR/Tet family.</text>
</comment>
<keyword evidence="6 7" id="KW-0472">Membrane</keyword>
<feature type="transmembrane region" description="Helical" evidence="7">
    <location>
        <begin position="288"/>
        <end position="306"/>
    </location>
</feature>
<evidence type="ECO:0000256" key="3">
    <source>
        <dbReference type="ARBA" id="ARBA00022448"/>
    </source>
</evidence>
<dbReference type="Proteomes" id="UP000241203">
    <property type="component" value="Unassembled WGS sequence"/>
</dbReference>
<dbReference type="InterPro" id="IPR036259">
    <property type="entry name" value="MFS_trans_sf"/>
</dbReference>
<evidence type="ECO:0000256" key="2">
    <source>
        <dbReference type="ARBA" id="ARBA00007520"/>
    </source>
</evidence>
<organism evidence="9 10">
    <name type="scientific">Labedella gwakjiensis</name>
    <dbReference type="NCBI Taxonomy" id="390269"/>
    <lineage>
        <taxon>Bacteria</taxon>
        <taxon>Bacillati</taxon>
        <taxon>Actinomycetota</taxon>
        <taxon>Actinomycetes</taxon>
        <taxon>Micrococcales</taxon>
        <taxon>Microbacteriaceae</taxon>
        <taxon>Labedella</taxon>
    </lineage>
</organism>
<feature type="transmembrane region" description="Helical" evidence="7">
    <location>
        <begin position="60"/>
        <end position="80"/>
    </location>
</feature>
<name>A0A2P8GZD8_9MICO</name>
<dbReference type="InterPro" id="IPR050930">
    <property type="entry name" value="MFS_Vesicular_Transporter"/>
</dbReference>
<evidence type="ECO:0000256" key="4">
    <source>
        <dbReference type="ARBA" id="ARBA00022692"/>
    </source>
</evidence>
<feature type="transmembrane region" description="Helical" evidence="7">
    <location>
        <begin position="346"/>
        <end position="367"/>
    </location>
</feature>
<evidence type="ECO:0000313" key="9">
    <source>
        <dbReference type="EMBL" id="PSL39325.1"/>
    </source>
</evidence>
<keyword evidence="3" id="KW-0813">Transport</keyword>
<dbReference type="EMBL" id="PYAU01000001">
    <property type="protein sequence ID" value="PSL39325.1"/>
    <property type="molecule type" value="Genomic_DNA"/>
</dbReference>
<dbReference type="AlphaFoldDB" id="A0A2P8GZD8"/>
<evidence type="ECO:0000256" key="7">
    <source>
        <dbReference type="SAM" id="Phobius"/>
    </source>
</evidence>
<feature type="transmembrane region" description="Helical" evidence="7">
    <location>
        <begin position="226"/>
        <end position="250"/>
    </location>
</feature>
<dbReference type="PANTHER" id="PTHR23506:SF23">
    <property type="entry name" value="GH10249P"/>
    <property type="match status" value="1"/>
</dbReference>
<comment type="subcellular location">
    <subcellularLocation>
        <location evidence="1">Cell membrane</location>
        <topology evidence="1">Multi-pass membrane protein</topology>
    </subcellularLocation>
</comment>
<feature type="transmembrane region" description="Helical" evidence="7">
    <location>
        <begin position="87"/>
        <end position="107"/>
    </location>
</feature>
<dbReference type="CDD" id="cd17325">
    <property type="entry name" value="MFS_MdtG_SLC18_like"/>
    <property type="match status" value="1"/>
</dbReference>
<dbReference type="InterPro" id="IPR001958">
    <property type="entry name" value="Tet-R_TetA/multi-R_MdtG-like"/>
</dbReference>
<dbReference type="PANTHER" id="PTHR23506">
    <property type="entry name" value="GH10249P"/>
    <property type="match status" value="1"/>
</dbReference>
<feature type="transmembrane region" description="Helical" evidence="7">
    <location>
        <begin position="312"/>
        <end position="334"/>
    </location>
</feature>
<dbReference type="SUPFAM" id="SSF103473">
    <property type="entry name" value="MFS general substrate transporter"/>
    <property type="match status" value="1"/>
</dbReference>
<feature type="transmembrane region" description="Helical" evidence="7">
    <location>
        <begin position="256"/>
        <end position="276"/>
    </location>
</feature>
<feature type="transmembrane region" description="Helical" evidence="7">
    <location>
        <begin position="177"/>
        <end position="195"/>
    </location>
</feature>